<dbReference type="Proteomes" id="UP000305675">
    <property type="component" value="Unassembled WGS sequence"/>
</dbReference>
<evidence type="ECO:0000313" key="2">
    <source>
        <dbReference type="EMBL" id="TKB56313.1"/>
    </source>
</evidence>
<feature type="domain" description="Ppx/GppA phosphatase N-terminal" evidence="1">
    <location>
        <begin position="28"/>
        <end position="296"/>
    </location>
</feature>
<dbReference type="Gene3D" id="3.30.420.40">
    <property type="match status" value="1"/>
</dbReference>
<dbReference type="OrthoDB" id="9793035at2"/>
<proteinExistence type="predicted"/>
<dbReference type="SUPFAM" id="SSF53067">
    <property type="entry name" value="Actin-like ATPase domain"/>
    <property type="match status" value="2"/>
</dbReference>
<gene>
    <name evidence="2" type="ORF">FCL42_07765</name>
</gene>
<dbReference type="InterPro" id="IPR050273">
    <property type="entry name" value="GppA/Ppx_hydrolase"/>
</dbReference>
<reference evidence="2 3" key="1">
    <citation type="submission" date="2019-04" db="EMBL/GenBank/DDBJ databases">
        <authorList>
            <person name="Hwang J.C."/>
        </authorList>
    </citation>
    <scope>NUCLEOTIDE SEQUENCE [LARGE SCALE GENOMIC DNA]</scope>
    <source>
        <strain evidence="2 3">IMCC35002</strain>
    </source>
</reference>
<dbReference type="GO" id="GO:0015949">
    <property type="term" value="P:nucleobase-containing small molecule interconversion"/>
    <property type="evidence" value="ECO:0007669"/>
    <property type="project" value="TreeGrafter"/>
</dbReference>
<accession>A0A4U1BUI9</accession>
<dbReference type="InterPro" id="IPR043129">
    <property type="entry name" value="ATPase_NBD"/>
</dbReference>
<dbReference type="PANTHER" id="PTHR30005">
    <property type="entry name" value="EXOPOLYPHOSPHATASE"/>
    <property type="match status" value="1"/>
</dbReference>
<comment type="caution">
    <text evidence="2">The sequence shown here is derived from an EMBL/GenBank/DDBJ whole genome shotgun (WGS) entry which is preliminary data.</text>
</comment>
<dbReference type="AlphaFoldDB" id="A0A4U1BUI9"/>
<organism evidence="2 3">
    <name type="scientific">Ferrimonas aestuarii</name>
    <dbReference type="NCBI Taxonomy" id="2569539"/>
    <lineage>
        <taxon>Bacteria</taxon>
        <taxon>Pseudomonadati</taxon>
        <taxon>Pseudomonadota</taxon>
        <taxon>Gammaproteobacteria</taxon>
        <taxon>Alteromonadales</taxon>
        <taxon>Ferrimonadaceae</taxon>
        <taxon>Ferrimonas</taxon>
    </lineage>
</organism>
<dbReference type="InterPro" id="IPR003695">
    <property type="entry name" value="Ppx_GppA_N"/>
</dbReference>
<dbReference type="PANTHER" id="PTHR30005:SF0">
    <property type="entry name" value="RETROGRADE REGULATION PROTEIN 2"/>
    <property type="match status" value="1"/>
</dbReference>
<evidence type="ECO:0000313" key="3">
    <source>
        <dbReference type="Proteomes" id="UP000305675"/>
    </source>
</evidence>
<sequence>MINGGLLAAVTLGSNSFNLLLAKPNPQGIPQVVAKHKRKVRLADGMTAQGALGDEAFARGLECLSWFGDILRSAEVAGVEVLATAALRYANNGDAFCQQALPLLGYPIEVISGDREAELIYQGMRACSQVDGTALVIDIGGASTELVVGDETSIGFKHSFELGCVSYNQQFLSQGCLSASFDSIHQAVTKALAPQMEKLLAQPWQHCLGVSGTVRSLFELKESGWLPQGLVTRAELQEVKRQLCHDPQPIFASLDAERRPTFVAGVAILLALFELLHIDGLDLAGGALREGVLVQLQANCC</sequence>
<evidence type="ECO:0000259" key="1">
    <source>
        <dbReference type="Pfam" id="PF02541"/>
    </source>
</evidence>
<keyword evidence="3" id="KW-1185">Reference proteome</keyword>
<dbReference type="GO" id="GO:0008894">
    <property type="term" value="F:guanosine-5'-triphosphate,3'-diphosphate diphosphatase activity"/>
    <property type="evidence" value="ECO:0007669"/>
    <property type="project" value="TreeGrafter"/>
</dbReference>
<protein>
    <submittedName>
        <fullName evidence="2">Exopolyphosphatase</fullName>
    </submittedName>
</protein>
<name>A0A4U1BUI9_9GAMM</name>
<dbReference type="CDD" id="cd24053">
    <property type="entry name" value="ASKHA_NBD_EcPPX-GppA-like"/>
    <property type="match status" value="1"/>
</dbReference>
<dbReference type="Pfam" id="PF02541">
    <property type="entry name" value="Ppx-GppA"/>
    <property type="match status" value="1"/>
</dbReference>
<dbReference type="EMBL" id="SWCJ01000004">
    <property type="protein sequence ID" value="TKB56313.1"/>
    <property type="molecule type" value="Genomic_DNA"/>
</dbReference>
<dbReference type="Gene3D" id="3.30.420.150">
    <property type="entry name" value="Exopolyphosphatase. Domain 2"/>
    <property type="match status" value="1"/>
</dbReference>